<dbReference type="SUPFAM" id="SSF52540">
    <property type="entry name" value="P-loop containing nucleoside triphosphate hydrolases"/>
    <property type="match status" value="1"/>
</dbReference>
<protein>
    <recommendedName>
        <fullName evidence="8">ABC transporter domain-containing protein</fullName>
    </recommendedName>
</protein>
<proteinExistence type="inferred from homology"/>
<dbReference type="CDD" id="cd03255">
    <property type="entry name" value="ABC_MJ0796_LolCDE_FtsE"/>
    <property type="match status" value="1"/>
</dbReference>
<comment type="caution">
    <text evidence="9">The sequence shown here is derived from an EMBL/GenBank/DDBJ whole genome shotgun (WGS) entry which is preliminary data.</text>
</comment>
<evidence type="ECO:0000313" key="11">
    <source>
        <dbReference type="Proteomes" id="UP000180088"/>
    </source>
</evidence>
<dbReference type="PROSITE" id="PS50893">
    <property type="entry name" value="ABC_TRANSPORTER_2"/>
    <property type="match status" value="1"/>
</dbReference>
<keyword evidence="5" id="KW-0472">Membrane</keyword>
<dbReference type="GO" id="GO:0098796">
    <property type="term" value="C:membrane protein complex"/>
    <property type="evidence" value="ECO:0007669"/>
    <property type="project" value="UniProtKB-ARBA"/>
</dbReference>
<organism evidence="9 11">
    <name type="scientific">Chromobacterium sphagni</name>
    <dbReference type="NCBI Taxonomy" id="1903179"/>
    <lineage>
        <taxon>Bacteria</taxon>
        <taxon>Pseudomonadati</taxon>
        <taxon>Pseudomonadota</taxon>
        <taxon>Betaproteobacteria</taxon>
        <taxon>Neisseriales</taxon>
        <taxon>Chromobacteriaceae</taxon>
        <taxon>Chromobacterium</taxon>
    </lineage>
</organism>
<sequence>MTEAIIRLSGVYKHYLIGEEKTSILHGIDLSIARGEMAVIRGMSGSGKTTLLNIIGGLDTVDAGEAIVAGHPLHRLNFKEMTRFRAENLGFIFQFHNLIPTLSVMENVLSGLEAMRPLKHADEQLALHYLTQVGLAGHENKFPNRLSGGQQQRVAIARALIKHPAVILADEPTGSLDEETGRTVMQLLRQLQTEQKTTVVMVTHNPELSRYANHVYEMRSGHLQTHTLQALEPV</sequence>
<accession>A0A1S1X2P1</accession>
<evidence type="ECO:0000313" key="10">
    <source>
        <dbReference type="EMBL" id="OHX21942.1"/>
    </source>
</evidence>
<dbReference type="InterPro" id="IPR003439">
    <property type="entry name" value="ABC_transporter-like_ATP-bd"/>
</dbReference>
<dbReference type="STRING" id="1903179.BI347_08145"/>
<evidence type="ECO:0000259" key="8">
    <source>
        <dbReference type="PROSITE" id="PS50893"/>
    </source>
</evidence>
<dbReference type="GO" id="GO:0005524">
    <property type="term" value="F:ATP binding"/>
    <property type="evidence" value="ECO:0007669"/>
    <property type="project" value="UniProtKB-KW"/>
</dbReference>
<dbReference type="Proteomes" id="UP000180280">
    <property type="component" value="Unassembled WGS sequence"/>
</dbReference>
<dbReference type="AlphaFoldDB" id="A0A1S1X2P1"/>
<evidence type="ECO:0000256" key="5">
    <source>
        <dbReference type="ARBA" id="ARBA00022989"/>
    </source>
</evidence>
<dbReference type="EMBL" id="MKCS01000001">
    <property type="protein sequence ID" value="OHX13486.1"/>
    <property type="molecule type" value="Genomic_DNA"/>
</dbReference>
<dbReference type="PANTHER" id="PTHR42798:SF2">
    <property type="entry name" value="ABC TRANSPORTER ATP-BINDING PROTEIN MG467-RELATED"/>
    <property type="match status" value="1"/>
</dbReference>
<evidence type="ECO:0000256" key="7">
    <source>
        <dbReference type="ARBA" id="ARBA00038388"/>
    </source>
</evidence>
<evidence type="ECO:0000256" key="6">
    <source>
        <dbReference type="ARBA" id="ARBA00023251"/>
    </source>
</evidence>
<dbReference type="PANTHER" id="PTHR42798">
    <property type="entry name" value="LIPOPROTEIN-RELEASING SYSTEM ATP-BINDING PROTEIN LOLD"/>
    <property type="match status" value="1"/>
</dbReference>
<dbReference type="EMBL" id="MKCT01000001">
    <property type="protein sequence ID" value="OHX21942.1"/>
    <property type="molecule type" value="Genomic_DNA"/>
</dbReference>
<dbReference type="Pfam" id="PF00005">
    <property type="entry name" value="ABC_tran"/>
    <property type="match status" value="1"/>
</dbReference>
<evidence type="ECO:0000256" key="4">
    <source>
        <dbReference type="ARBA" id="ARBA00022840"/>
    </source>
</evidence>
<dbReference type="Gene3D" id="3.40.50.300">
    <property type="entry name" value="P-loop containing nucleotide triphosphate hydrolases"/>
    <property type="match status" value="1"/>
</dbReference>
<feature type="domain" description="ABC transporter" evidence="8">
    <location>
        <begin position="6"/>
        <end position="234"/>
    </location>
</feature>
<reference evidence="11 12" key="1">
    <citation type="submission" date="2016-09" db="EMBL/GenBank/DDBJ databases">
        <title>Chromobacterium muskegensis sp. nov., an insecticidal bacterium isolated from Sphagnum bogs.</title>
        <authorList>
            <person name="Sparks M.E."/>
            <person name="Blackburn M.B."/>
            <person name="Gundersen-Rindal D.E."/>
            <person name="Mitchell A."/>
            <person name="Farrar R."/>
            <person name="Kuhar D."/>
        </authorList>
    </citation>
    <scope>NUCLEOTIDE SEQUENCE [LARGE SCALE GENOMIC DNA]</scope>
    <source>
        <strain evidence="10 12">14B-1</strain>
        <strain evidence="9 11">37-2</strain>
    </source>
</reference>
<dbReference type="OrthoDB" id="581709at2"/>
<keyword evidence="3" id="KW-0547">Nucleotide-binding</keyword>
<evidence type="ECO:0000256" key="3">
    <source>
        <dbReference type="ARBA" id="ARBA00022741"/>
    </source>
</evidence>
<evidence type="ECO:0000256" key="1">
    <source>
        <dbReference type="ARBA" id="ARBA00022448"/>
    </source>
</evidence>
<comment type="similarity">
    <text evidence="7">Belongs to the ABC transporter superfamily. Macrolide exporter (TC 3.A.1.122) family.</text>
</comment>
<keyword evidence="4" id="KW-0067">ATP-binding</keyword>
<dbReference type="FunFam" id="3.40.50.300:FF:000032">
    <property type="entry name" value="Export ABC transporter ATP-binding protein"/>
    <property type="match status" value="1"/>
</dbReference>
<keyword evidence="5" id="KW-1133">Transmembrane helix</keyword>
<dbReference type="Proteomes" id="UP000180088">
    <property type="component" value="Unassembled WGS sequence"/>
</dbReference>
<keyword evidence="12" id="KW-1185">Reference proteome</keyword>
<keyword evidence="2" id="KW-1003">Cell membrane</keyword>
<evidence type="ECO:0000313" key="9">
    <source>
        <dbReference type="EMBL" id="OHX13486.1"/>
    </source>
</evidence>
<dbReference type="InterPro" id="IPR017871">
    <property type="entry name" value="ABC_transporter-like_CS"/>
</dbReference>
<keyword evidence="5" id="KW-0812">Transmembrane</keyword>
<dbReference type="GO" id="GO:0046677">
    <property type="term" value="P:response to antibiotic"/>
    <property type="evidence" value="ECO:0007669"/>
    <property type="project" value="UniProtKB-KW"/>
</dbReference>
<dbReference type="RefSeq" id="WP_071111890.1">
    <property type="nucleotide sequence ID" value="NZ_MKCS01000001.1"/>
</dbReference>
<evidence type="ECO:0000313" key="12">
    <source>
        <dbReference type="Proteomes" id="UP000180280"/>
    </source>
</evidence>
<gene>
    <name evidence="10" type="ORF">BI344_05435</name>
    <name evidence="9" type="ORF">BI347_08145</name>
</gene>
<dbReference type="InterPro" id="IPR003593">
    <property type="entry name" value="AAA+_ATPase"/>
</dbReference>
<dbReference type="GO" id="GO:0016887">
    <property type="term" value="F:ATP hydrolysis activity"/>
    <property type="evidence" value="ECO:0007669"/>
    <property type="project" value="InterPro"/>
</dbReference>
<keyword evidence="6" id="KW-0046">Antibiotic resistance</keyword>
<dbReference type="InterPro" id="IPR017911">
    <property type="entry name" value="MacB-like_ATP-bd"/>
</dbReference>
<dbReference type="InterPro" id="IPR027417">
    <property type="entry name" value="P-loop_NTPase"/>
</dbReference>
<evidence type="ECO:0000256" key="2">
    <source>
        <dbReference type="ARBA" id="ARBA00022475"/>
    </source>
</evidence>
<dbReference type="PROSITE" id="PS00211">
    <property type="entry name" value="ABC_TRANSPORTER_1"/>
    <property type="match status" value="1"/>
</dbReference>
<dbReference type="GO" id="GO:0022857">
    <property type="term" value="F:transmembrane transporter activity"/>
    <property type="evidence" value="ECO:0007669"/>
    <property type="project" value="UniProtKB-ARBA"/>
</dbReference>
<dbReference type="SMART" id="SM00382">
    <property type="entry name" value="AAA"/>
    <property type="match status" value="1"/>
</dbReference>
<keyword evidence="1" id="KW-0813">Transport</keyword>
<name>A0A1S1X2P1_9NEIS</name>